<keyword evidence="8" id="KW-1185">Reference proteome</keyword>
<dbReference type="SMART" id="SM00575">
    <property type="entry name" value="ZnF_PMZ"/>
    <property type="match status" value="1"/>
</dbReference>
<evidence type="ECO:0000256" key="4">
    <source>
        <dbReference type="PROSITE-ProRule" id="PRU00325"/>
    </source>
</evidence>
<protein>
    <recommendedName>
        <fullName evidence="6">SWIM-type domain-containing protein</fullName>
    </recommendedName>
</protein>
<keyword evidence="3" id="KW-0862">Zinc</keyword>
<evidence type="ECO:0000256" key="2">
    <source>
        <dbReference type="ARBA" id="ARBA00022771"/>
    </source>
</evidence>
<keyword evidence="2 4" id="KW-0863">Zinc-finger</keyword>
<feature type="compositionally biased region" description="Polar residues" evidence="5">
    <location>
        <begin position="1048"/>
        <end position="1078"/>
    </location>
</feature>
<evidence type="ECO:0000256" key="5">
    <source>
        <dbReference type="SAM" id="MobiDB-lite"/>
    </source>
</evidence>
<dbReference type="Proteomes" id="UP000826271">
    <property type="component" value="Unassembled WGS sequence"/>
</dbReference>
<dbReference type="InterPro" id="IPR006564">
    <property type="entry name" value="Znf_PMZ"/>
</dbReference>
<feature type="region of interest" description="Disordered" evidence="5">
    <location>
        <begin position="229"/>
        <end position="374"/>
    </location>
</feature>
<dbReference type="GO" id="GO:0008270">
    <property type="term" value="F:zinc ion binding"/>
    <property type="evidence" value="ECO:0007669"/>
    <property type="project" value="UniProtKB-KW"/>
</dbReference>
<feature type="compositionally biased region" description="Polar residues" evidence="5">
    <location>
        <begin position="1151"/>
        <end position="1172"/>
    </location>
</feature>
<dbReference type="EMBL" id="WHWC01000012">
    <property type="protein sequence ID" value="KAG8373173.1"/>
    <property type="molecule type" value="Genomic_DNA"/>
</dbReference>
<accession>A0AAV6WSL0</accession>
<feature type="region of interest" description="Disordered" evidence="5">
    <location>
        <begin position="1045"/>
        <end position="1125"/>
    </location>
</feature>
<feature type="compositionally biased region" description="Acidic residues" evidence="5">
    <location>
        <begin position="311"/>
        <end position="347"/>
    </location>
</feature>
<dbReference type="InterPro" id="IPR018289">
    <property type="entry name" value="MULE_transposase_dom"/>
</dbReference>
<feature type="compositionally biased region" description="Basic and acidic residues" evidence="5">
    <location>
        <begin position="275"/>
        <end position="293"/>
    </location>
</feature>
<dbReference type="Pfam" id="PF04434">
    <property type="entry name" value="SWIM"/>
    <property type="match status" value="1"/>
</dbReference>
<gene>
    <name evidence="7" type="ORF">BUALT_Bualt12G0143500</name>
</gene>
<dbReference type="InterPro" id="IPR007527">
    <property type="entry name" value="Znf_SWIM"/>
</dbReference>
<dbReference type="Pfam" id="PF03108">
    <property type="entry name" value="DBD_Tnp_Mut"/>
    <property type="match status" value="1"/>
</dbReference>
<organism evidence="7 8">
    <name type="scientific">Buddleja alternifolia</name>
    <dbReference type="NCBI Taxonomy" id="168488"/>
    <lineage>
        <taxon>Eukaryota</taxon>
        <taxon>Viridiplantae</taxon>
        <taxon>Streptophyta</taxon>
        <taxon>Embryophyta</taxon>
        <taxon>Tracheophyta</taxon>
        <taxon>Spermatophyta</taxon>
        <taxon>Magnoliopsida</taxon>
        <taxon>eudicotyledons</taxon>
        <taxon>Gunneridae</taxon>
        <taxon>Pentapetalae</taxon>
        <taxon>asterids</taxon>
        <taxon>lamiids</taxon>
        <taxon>Lamiales</taxon>
        <taxon>Scrophulariaceae</taxon>
        <taxon>Buddlejeae</taxon>
        <taxon>Buddleja</taxon>
    </lineage>
</organism>
<evidence type="ECO:0000259" key="6">
    <source>
        <dbReference type="PROSITE" id="PS50966"/>
    </source>
</evidence>
<evidence type="ECO:0000256" key="1">
    <source>
        <dbReference type="ARBA" id="ARBA00022723"/>
    </source>
</evidence>
<feature type="compositionally biased region" description="Acidic residues" evidence="5">
    <location>
        <begin position="418"/>
        <end position="440"/>
    </location>
</feature>
<keyword evidence="1" id="KW-0479">Metal-binding</keyword>
<evidence type="ECO:0000313" key="7">
    <source>
        <dbReference type="EMBL" id="KAG8373173.1"/>
    </source>
</evidence>
<feature type="compositionally biased region" description="Polar residues" evidence="5">
    <location>
        <begin position="1092"/>
        <end position="1116"/>
    </location>
</feature>
<name>A0AAV6WSL0_9LAMI</name>
<sequence>MSNERQILEMWINGRIVHSPETMYKGGQKHEFIIDLDLLNLSLLYELYYKCGGTKSVVDFYYLLPGYSMEMGVKRISPYMVDLSMVQLVEKYHGIDPKIPIKIWVEEICDPITVLDTQGNILPSEPQIPLSKEEQLKFLLTDIDFNDTYESNATQEFIKVGEDDAIPGVNDLVHEDNVEPVVNDPVHEDNDAESEVNVMNNEEEVPTSPIQYGDYFAEGWDDFLQEEDDIEPREEDQRSKSTQKRKQKGIVIEENKQSSKSTQKRKGIVIEEDLQSNRKSDKGKGKMFPEDVQSRNATEYMDSEDSRSEFDDSSDADYIQEEEGEESEEGEMADAAEDDRADEDNEFSDTPSFLLEDIEGSSDDDIFTEKNPSKQTLYKRLRKFMAANKKGSGVPSTRNKSVSSKRGKKPTQPRQEDWYSDAAEDDDLISLDESENENEDRGEQRRRHAYFREGDWNMKGKTLLKGMKFQNFKVYREALRDYCVRTGVDIHFIRNEASRITARCKQSSCRWRIHASPVQGSSVFQIKSIHNMHTCSKTFDNSLAKTKYIAKRLEKIISDYPFVSTEQLKNNVSRRIWLEVSAQKIARARNEAIAKIVGEDGKQYELLWDYCETVRAKNPGSQILLRMKEGAEPPVFDKMYFSLVAMKNGFLAGCRPIIQLDGCFLKTLFGGQLLVAVGRDGNDNMVPIALAVVQVENLENWKWFLSVMLEDIGGLDQSHRWTFITDRQKGLLEAIAELAPYAEHRYCVRHMYENFKKKYNSMELKILFWSAASSANRADFEMYMQRIERVDPKVDDNIKTASEWLRELPFQHWCRAFFRTTSKSDVLVNNLSESFNNMILPTRDKPIISMFEWIRTRLMSRIQNRRVGMENYASVICPNIRKRVDKQQSLARHCWARFCGGSEFEIDHLLDKYVVDLQLKTCTCGMFQLCGYPCCHACAAISERRGEVDDYVDDCFKKEAYLRVYEHMIHAVPGHRDYIKTNYPILRAPAIKRKRGRPRKRRIRGAGEGVDSTRVGLTHICKNCLQLGHNKAAAEEPYEPVQTDHEFATQSSAAPQPTQASQNDPSSQPSVLPNTSRNSRPRKQQTRGGKGRTSSQPAKVGSTLSNSGLRKQSSRSGGDKGRTYLRRGNDALLSACSNVNQQSSSNVPTEIGSNPRNNATATDSTRGKTTPSLVRGTGAAVAGTTPLPKTTNSAAPIAVGKKRKPNIAYALKNIRQRVQEKRPKQ</sequence>
<dbReference type="PANTHER" id="PTHR31973">
    <property type="entry name" value="POLYPROTEIN, PUTATIVE-RELATED"/>
    <property type="match status" value="1"/>
</dbReference>
<reference evidence="7" key="1">
    <citation type="submission" date="2019-10" db="EMBL/GenBank/DDBJ databases">
        <authorList>
            <person name="Zhang R."/>
            <person name="Pan Y."/>
            <person name="Wang J."/>
            <person name="Ma R."/>
            <person name="Yu S."/>
        </authorList>
    </citation>
    <scope>NUCLEOTIDE SEQUENCE</scope>
    <source>
        <strain evidence="7">LA-IB0</strain>
        <tissue evidence="7">Leaf</tissue>
    </source>
</reference>
<dbReference type="AlphaFoldDB" id="A0AAV6WSL0"/>
<evidence type="ECO:0000313" key="8">
    <source>
        <dbReference type="Proteomes" id="UP000826271"/>
    </source>
</evidence>
<dbReference type="Pfam" id="PF10551">
    <property type="entry name" value="MULE"/>
    <property type="match status" value="1"/>
</dbReference>
<feature type="domain" description="SWIM-type" evidence="6">
    <location>
        <begin position="913"/>
        <end position="945"/>
    </location>
</feature>
<proteinExistence type="predicted"/>
<dbReference type="PANTHER" id="PTHR31973:SF187">
    <property type="entry name" value="MUTATOR TRANSPOSASE MUDRA PROTEIN"/>
    <property type="match status" value="1"/>
</dbReference>
<feature type="region of interest" description="Disordered" evidence="5">
    <location>
        <begin position="182"/>
        <end position="208"/>
    </location>
</feature>
<feature type="region of interest" description="Disordered" evidence="5">
    <location>
        <begin position="388"/>
        <end position="446"/>
    </location>
</feature>
<feature type="region of interest" description="Disordered" evidence="5">
    <location>
        <begin position="1139"/>
        <end position="1193"/>
    </location>
</feature>
<evidence type="ECO:0000256" key="3">
    <source>
        <dbReference type="ARBA" id="ARBA00022833"/>
    </source>
</evidence>
<dbReference type="PROSITE" id="PS50966">
    <property type="entry name" value="ZF_SWIM"/>
    <property type="match status" value="1"/>
</dbReference>
<dbReference type="InterPro" id="IPR004332">
    <property type="entry name" value="Transposase_MuDR"/>
</dbReference>
<feature type="compositionally biased region" description="Acidic residues" evidence="5">
    <location>
        <begin position="356"/>
        <end position="366"/>
    </location>
</feature>
<comment type="caution">
    <text evidence="7">The sequence shown here is derived from an EMBL/GenBank/DDBJ whole genome shotgun (WGS) entry which is preliminary data.</text>
</comment>